<evidence type="ECO:0000313" key="2">
    <source>
        <dbReference type="EMBL" id="MBW4668934.1"/>
    </source>
</evidence>
<dbReference type="Gene3D" id="3.90.550.10">
    <property type="entry name" value="Spore Coat Polysaccharide Biosynthesis Protein SpsA, Chain A"/>
    <property type="match status" value="1"/>
</dbReference>
<reference evidence="2" key="2">
    <citation type="journal article" date="2022" name="Microbiol. Resour. Announc.">
        <title>Metagenome Sequencing to Explore Phylogenomics of Terrestrial Cyanobacteria.</title>
        <authorList>
            <person name="Ward R.D."/>
            <person name="Stajich J.E."/>
            <person name="Johansen J.R."/>
            <person name="Huntemann M."/>
            <person name="Clum A."/>
            <person name="Foster B."/>
            <person name="Foster B."/>
            <person name="Roux S."/>
            <person name="Palaniappan K."/>
            <person name="Varghese N."/>
            <person name="Mukherjee S."/>
            <person name="Reddy T.B.K."/>
            <person name="Daum C."/>
            <person name="Copeland A."/>
            <person name="Chen I.A."/>
            <person name="Ivanova N.N."/>
            <person name="Kyrpides N.C."/>
            <person name="Shapiro N."/>
            <person name="Eloe-Fadrosh E.A."/>
            <person name="Pietrasiak N."/>
        </authorList>
    </citation>
    <scope>NUCLEOTIDE SEQUENCE</scope>
    <source>
        <strain evidence="2">GSE-NOS-MK-12-04C</strain>
    </source>
</reference>
<sequence length="184" mass="21212">MGTCKTSLPWYKDKTLLSYQLENWLLFDFIPVVVLGLHNSEKQRECNPGSIVVINDNANDGKTSSILSGLQHVPKDFEMLAISAVDQPRNPKIYRELVKAHKENSALITVPRYQAKIGHPLLFANKMRSHLESIREETWGLRQIIRDFYSQIEQVEFDTTSVILDINTPEIYQKELSNVINREQ</sequence>
<reference evidence="2" key="1">
    <citation type="submission" date="2021-05" db="EMBL/GenBank/DDBJ databases">
        <authorList>
            <person name="Pietrasiak N."/>
            <person name="Ward R."/>
            <person name="Stajich J.E."/>
            <person name="Kurbessoian T."/>
        </authorList>
    </citation>
    <scope>NUCLEOTIDE SEQUENCE</scope>
    <source>
        <strain evidence="2">GSE-NOS-MK-12-04C</strain>
    </source>
</reference>
<dbReference type="Proteomes" id="UP000729701">
    <property type="component" value="Unassembled WGS sequence"/>
</dbReference>
<evidence type="ECO:0000313" key="3">
    <source>
        <dbReference type="Proteomes" id="UP000729701"/>
    </source>
</evidence>
<dbReference type="GO" id="GO:0016779">
    <property type="term" value="F:nucleotidyltransferase activity"/>
    <property type="evidence" value="ECO:0007669"/>
    <property type="project" value="UniProtKB-ARBA"/>
</dbReference>
<protein>
    <submittedName>
        <fullName evidence="2">NTP transferase domain-containing protein</fullName>
    </submittedName>
</protein>
<dbReference type="PANTHER" id="PTHR43777:SF1">
    <property type="entry name" value="MOLYBDENUM COFACTOR CYTIDYLYLTRANSFERASE"/>
    <property type="match status" value="1"/>
</dbReference>
<dbReference type="SUPFAM" id="SSF53448">
    <property type="entry name" value="Nucleotide-diphospho-sugar transferases"/>
    <property type="match status" value="1"/>
</dbReference>
<proteinExistence type="predicted"/>
<dbReference type="InterPro" id="IPR025877">
    <property type="entry name" value="MobA-like_NTP_Trfase"/>
</dbReference>
<dbReference type="AlphaFoldDB" id="A0A951QME9"/>
<feature type="domain" description="MobA-like NTP transferase" evidence="1">
    <location>
        <begin position="1"/>
        <end position="146"/>
    </location>
</feature>
<dbReference type="InterPro" id="IPR029044">
    <property type="entry name" value="Nucleotide-diphossugar_trans"/>
</dbReference>
<dbReference type="Pfam" id="PF12804">
    <property type="entry name" value="NTP_transf_3"/>
    <property type="match status" value="1"/>
</dbReference>
<comment type="caution">
    <text evidence="2">The sequence shown here is derived from an EMBL/GenBank/DDBJ whole genome shotgun (WGS) entry which is preliminary data.</text>
</comment>
<evidence type="ECO:0000259" key="1">
    <source>
        <dbReference type="Pfam" id="PF12804"/>
    </source>
</evidence>
<dbReference type="EMBL" id="JAHHGZ010000016">
    <property type="protein sequence ID" value="MBW4668934.1"/>
    <property type="molecule type" value="Genomic_DNA"/>
</dbReference>
<name>A0A951QME9_9CYAN</name>
<keyword evidence="2" id="KW-0808">Transferase</keyword>
<gene>
    <name evidence="2" type="ORF">KME60_16300</name>
</gene>
<accession>A0A951QME9</accession>
<dbReference type="PANTHER" id="PTHR43777">
    <property type="entry name" value="MOLYBDENUM COFACTOR CYTIDYLYLTRANSFERASE"/>
    <property type="match status" value="1"/>
</dbReference>
<organism evidence="2 3">
    <name type="scientific">Cyanomargarita calcarea GSE-NOS-MK-12-04C</name>
    <dbReference type="NCBI Taxonomy" id="2839659"/>
    <lineage>
        <taxon>Bacteria</taxon>
        <taxon>Bacillati</taxon>
        <taxon>Cyanobacteriota</taxon>
        <taxon>Cyanophyceae</taxon>
        <taxon>Nostocales</taxon>
        <taxon>Cyanomargaritaceae</taxon>
        <taxon>Cyanomargarita</taxon>
    </lineage>
</organism>